<gene>
    <name evidence="2" type="primary">ORF217505</name>
</gene>
<keyword evidence="1" id="KW-0175">Coiled coil</keyword>
<reference evidence="2" key="1">
    <citation type="submission" date="2014-12" db="EMBL/GenBank/DDBJ databases">
        <title>Insight into the proteome of Arion vulgaris.</title>
        <authorList>
            <person name="Aradska J."/>
            <person name="Bulat T."/>
            <person name="Smidak R."/>
            <person name="Sarate P."/>
            <person name="Gangsoo J."/>
            <person name="Sialana F."/>
            <person name="Bilban M."/>
            <person name="Lubec G."/>
        </authorList>
    </citation>
    <scope>NUCLEOTIDE SEQUENCE</scope>
    <source>
        <tissue evidence="2">Skin</tissue>
    </source>
</reference>
<proteinExistence type="predicted"/>
<dbReference type="EMBL" id="HACG01051136">
    <property type="protein sequence ID" value="CEK98007.1"/>
    <property type="molecule type" value="Transcribed_RNA"/>
</dbReference>
<accession>A0A0B7BYK8</accession>
<organism evidence="2">
    <name type="scientific">Arion vulgaris</name>
    <dbReference type="NCBI Taxonomy" id="1028688"/>
    <lineage>
        <taxon>Eukaryota</taxon>
        <taxon>Metazoa</taxon>
        <taxon>Spiralia</taxon>
        <taxon>Lophotrochozoa</taxon>
        <taxon>Mollusca</taxon>
        <taxon>Gastropoda</taxon>
        <taxon>Heterobranchia</taxon>
        <taxon>Euthyneura</taxon>
        <taxon>Panpulmonata</taxon>
        <taxon>Eupulmonata</taxon>
        <taxon>Stylommatophora</taxon>
        <taxon>Helicina</taxon>
        <taxon>Arionoidea</taxon>
        <taxon>Arionidae</taxon>
        <taxon>Arion</taxon>
    </lineage>
</organism>
<evidence type="ECO:0000256" key="1">
    <source>
        <dbReference type="SAM" id="Coils"/>
    </source>
</evidence>
<feature type="coiled-coil region" evidence="1">
    <location>
        <begin position="91"/>
        <end position="125"/>
    </location>
</feature>
<feature type="non-terminal residue" evidence="2">
    <location>
        <position position="139"/>
    </location>
</feature>
<sequence>YKLQQEQKTMQEEKVEIITERDTLKQRDEENNNQISQLKLALETALADGRNNIDKSQNCEKLIEGFTDEEGKHSKESVSLQEELALKNKELITLKSKLHSLQADMEKKNKELAEKVRDISTKTEEVKLLRDELGRLRDP</sequence>
<protein>
    <submittedName>
        <fullName evidence="2">Uncharacterized protein</fullName>
    </submittedName>
</protein>
<dbReference type="AlphaFoldDB" id="A0A0B7BYK8"/>
<evidence type="ECO:0000313" key="2">
    <source>
        <dbReference type="EMBL" id="CEK98007.1"/>
    </source>
</evidence>
<feature type="non-terminal residue" evidence="2">
    <location>
        <position position="1"/>
    </location>
</feature>
<name>A0A0B7BYK8_9EUPU</name>